<organism evidence="6 7">
    <name type="scientific">Photobacterium kishitanii</name>
    <dbReference type="NCBI Taxonomy" id="318456"/>
    <lineage>
        <taxon>Bacteria</taxon>
        <taxon>Pseudomonadati</taxon>
        <taxon>Pseudomonadota</taxon>
        <taxon>Gammaproteobacteria</taxon>
        <taxon>Vibrionales</taxon>
        <taxon>Vibrionaceae</taxon>
        <taxon>Photobacterium</taxon>
    </lineage>
</organism>
<protein>
    <recommendedName>
        <fullName evidence="3">Flagellar basal-body rod protein FlgC</fullName>
    </recommendedName>
</protein>
<dbReference type="PROSITE" id="PS00588">
    <property type="entry name" value="FLAGELLA_BB_ROD"/>
    <property type="match status" value="1"/>
</dbReference>
<evidence type="ECO:0000256" key="3">
    <source>
        <dbReference type="RuleBase" id="RU362062"/>
    </source>
</evidence>
<keyword evidence="6" id="KW-0969">Cilium</keyword>
<dbReference type="InterPro" id="IPR019776">
    <property type="entry name" value="Flagellar_basal_body_rod_CS"/>
</dbReference>
<dbReference type="NCBIfam" id="TIGR01395">
    <property type="entry name" value="FlgC"/>
    <property type="match status" value="1"/>
</dbReference>
<keyword evidence="7" id="KW-1185">Reference proteome</keyword>
<evidence type="ECO:0000256" key="2">
    <source>
        <dbReference type="ARBA" id="ARBA00023143"/>
    </source>
</evidence>
<evidence type="ECO:0000256" key="1">
    <source>
        <dbReference type="ARBA" id="ARBA00009677"/>
    </source>
</evidence>
<sequence length="129" mass="13894">MNVATSGMIAQSIRLNTVASNMANAESVAGSADEIYKAKVPVFESIYLNEESKAQGVIASKIINSEAPALAIYSPNHPKADKNGFIYKSNVNKIEQIADMTSAQQSFESDVEVQKAAKQLLMQSIKALK</sequence>
<dbReference type="Pfam" id="PF06429">
    <property type="entry name" value="Flg_bbr_C"/>
    <property type="match status" value="1"/>
</dbReference>
<reference evidence="6 7" key="1">
    <citation type="submission" date="2018-01" db="EMBL/GenBank/DDBJ databases">
        <title>Whole genome sequencing of Histamine producing bacteria.</title>
        <authorList>
            <person name="Butler K."/>
        </authorList>
    </citation>
    <scope>NUCLEOTIDE SEQUENCE [LARGE SCALE GENOMIC DNA]</scope>
    <source>
        <strain evidence="6 7">A1-4</strain>
    </source>
</reference>
<dbReference type="InterPro" id="IPR010930">
    <property type="entry name" value="Flg_bb/hook_C_dom"/>
</dbReference>
<dbReference type="EMBL" id="PYOZ01000030">
    <property type="protein sequence ID" value="PSX38954.1"/>
    <property type="molecule type" value="Genomic_DNA"/>
</dbReference>
<keyword evidence="6" id="KW-0966">Cell projection</keyword>
<evidence type="ECO:0000259" key="4">
    <source>
        <dbReference type="Pfam" id="PF00460"/>
    </source>
</evidence>
<comment type="similarity">
    <text evidence="1">Belongs to the flagella basal body rod proteins family.</text>
</comment>
<name>A0AAX0YRN6_9GAMM</name>
<proteinExistence type="inferred from homology"/>
<gene>
    <name evidence="6" type="primary">flgC</name>
    <name evidence="6" type="ORF">C0W53_22280</name>
</gene>
<dbReference type="GO" id="GO:0071973">
    <property type="term" value="P:bacterial-type flagellum-dependent cell motility"/>
    <property type="evidence" value="ECO:0007669"/>
    <property type="project" value="UniProtKB-UniRule"/>
</dbReference>
<comment type="subcellular location">
    <subcellularLocation>
        <location evidence="3">Bacterial flagellum basal body</location>
    </subcellularLocation>
</comment>
<evidence type="ECO:0000313" key="7">
    <source>
        <dbReference type="Proteomes" id="UP000240728"/>
    </source>
</evidence>
<dbReference type="AlphaFoldDB" id="A0AAX0YRN6"/>
<evidence type="ECO:0000259" key="5">
    <source>
        <dbReference type="Pfam" id="PF06429"/>
    </source>
</evidence>
<dbReference type="Pfam" id="PF00460">
    <property type="entry name" value="Flg_bb_rod"/>
    <property type="match status" value="1"/>
</dbReference>
<accession>A0AAX0YRN6</accession>
<feature type="domain" description="Flagellar basal body rod protein N-terminal" evidence="4">
    <location>
        <begin position="1"/>
        <end position="26"/>
    </location>
</feature>
<evidence type="ECO:0000313" key="6">
    <source>
        <dbReference type="EMBL" id="PSX38954.1"/>
    </source>
</evidence>
<dbReference type="InterPro" id="IPR006299">
    <property type="entry name" value="FlgC"/>
</dbReference>
<dbReference type="InterPro" id="IPR001444">
    <property type="entry name" value="Flag_bb_rod_N"/>
</dbReference>
<dbReference type="Proteomes" id="UP000240728">
    <property type="component" value="Unassembled WGS sequence"/>
</dbReference>
<dbReference type="GO" id="GO:0030694">
    <property type="term" value="C:bacterial-type flagellum basal body, rod"/>
    <property type="evidence" value="ECO:0007669"/>
    <property type="project" value="UniProtKB-UniRule"/>
</dbReference>
<keyword evidence="2 3" id="KW-0975">Bacterial flagellum</keyword>
<comment type="subunit">
    <text evidence="3">The basal body constitutes a major portion of the flagellar organelle and consists of four rings (L,P,S, and M) mounted on a central rod. The rod consists of about 26 subunits of FlgG in the distal portion, and FlgB, FlgC and FlgF are thought to build up the proximal portion of the rod with about 6 subunits each.</text>
</comment>
<comment type="caution">
    <text evidence="6">The sequence shown here is derived from an EMBL/GenBank/DDBJ whole genome shotgun (WGS) entry which is preliminary data.</text>
</comment>
<feature type="domain" description="Flagellar basal-body/hook protein C-terminal" evidence="5">
    <location>
        <begin position="83"/>
        <end position="125"/>
    </location>
</feature>
<keyword evidence="6" id="KW-0282">Flagellum</keyword>